<sequence>MRHLKDNMDYGNKINEILRETYIGSTVNAKEKFSDLLKVTKDSPDPTLLQMVINLSAAMKDVTDKERVEWLTSTVNGKFYPPIDTSKASDTPWNNIDDCTLKIIPKSDLSETYCKACILRLDNIGKQNDCKPCGIIPIQQNQDIDDCSLIAAFINMESQSKPVVQYVKIRNNLYNVNLHFNGSHKRLVTVNTDQIPTSLTGEQLSLRASQLEYKLLEIALLRVTTESYTSYGSNISIDTYRVTGYVPDLFIMSDIDFGTIVKYFKSDICLVGVGSASLVNEQSTKDIIPHHDYSIIGVNKDSQMILLQDPLDCENVIMKHFDEQFKRTFYQFYVNWDASKLFSHEKLLTLKYDASQANQLDNFYGKPWITLENSSNRKQSVWMLLETHLGDVKDVSYHGDENVAYIQEISLSTIFSKSFPPTISATNVGLQLVKVEVDSSDSKVFFIHSKKSAYFTVHLYSISSQVRLSKVSPDNFIHKLNFDWGIEIGPTTEGDDSQNYLVGGNCYYKNPAFSLKVPCDVTKELHLSMDLESSETSDFLNLQIFKNSDINLARPLSPSPAYTQSSCLINSIPIQTNTEYLVVASRQLQEKPGQKYSIFMNINDSSGCAISKIESPINIHRMFPEYGGLPYTTTTTFKFASSVKRHKISFPGVQQANEMFLRIRPRENNLIKIRINIFLRESHDCLFFDDSFHAGNFAIQHIRIPPTCEDVVVLLELEEICLRDLGYDVFIGTKRKIQLDNNT</sequence>
<dbReference type="InterPro" id="IPR038765">
    <property type="entry name" value="Papain-like_cys_pep_sf"/>
</dbReference>
<evidence type="ECO:0000313" key="6">
    <source>
        <dbReference type="EMBL" id="GMM54730.1"/>
    </source>
</evidence>
<accession>A0AAV5RT69</accession>
<evidence type="ECO:0000256" key="1">
    <source>
        <dbReference type="ARBA" id="ARBA00010193"/>
    </source>
</evidence>
<reference evidence="6 7" key="1">
    <citation type="journal article" date="2023" name="Elife">
        <title>Identification of key yeast species and microbe-microbe interactions impacting larval growth of Drosophila in the wild.</title>
        <authorList>
            <person name="Mure A."/>
            <person name="Sugiura Y."/>
            <person name="Maeda R."/>
            <person name="Honda K."/>
            <person name="Sakurai N."/>
            <person name="Takahashi Y."/>
            <person name="Watada M."/>
            <person name="Katoh T."/>
            <person name="Gotoh A."/>
            <person name="Gotoh Y."/>
            <person name="Taniguchi I."/>
            <person name="Nakamura K."/>
            <person name="Hayashi T."/>
            <person name="Katayama T."/>
            <person name="Uemura T."/>
            <person name="Hattori Y."/>
        </authorList>
    </citation>
    <scope>NUCLEOTIDE SEQUENCE [LARGE SCALE GENOMIC DNA]</scope>
    <source>
        <strain evidence="6 7">KH-74</strain>
    </source>
</reference>
<comment type="caution">
    <text evidence="6">The sequence shown here is derived from an EMBL/GenBank/DDBJ whole genome shotgun (WGS) entry which is preliminary data.</text>
</comment>
<proteinExistence type="inferred from homology"/>
<evidence type="ECO:0000256" key="4">
    <source>
        <dbReference type="ARBA" id="ARBA00022807"/>
    </source>
</evidence>
<organism evidence="6 7">
    <name type="scientific">Maudiozyma humilis</name>
    <name type="common">Sour dough yeast</name>
    <name type="synonym">Kazachstania humilis</name>
    <dbReference type="NCBI Taxonomy" id="51915"/>
    <lineage>
        <taxon>Eukaryota</taxon>
        <taxon>Fungi</taxon>
        <taxon>Dikarya</taxon>
        <taxon>Ascomycota</taxon>
        <taxon>Saccharomycotina</taxon>
        <taxon>Saccharomycetes</taxon>
        <taxon>Saccharomycetales</taxon>
        <taxon>Saccharomycetaceae</taxon>
        <taxon>Maudiozyma</taxon>
    </lineage>
</organism>
<name>A0AAV5RT69_MAUHU</name>
<dbReference type="PANTHER" id="PTHR46143">
    <property type="entry name" value="CALPAIN-7"/>
    <property type="match status" value="1"/>
</dbReference>
<dbReference type="Proteomes" id="UP001377567">
    <property type="component" value="Unassembled WGS sequence"/>
</dbReference>
<keyword evidence="4" id="KW-0788">Thiol protease</keyword>
<keyword evidence="2" id="KW-0645">Protease</keyword>
<dbReference type="GO" id="GO:0006508">
    <property type="term" value="P:proteolysis"/>
    <property type="evidence" value="ECO:0007669"/>
    <property type="project" value="UniProtKB-KW"/>
</dbReference>
<dbReference type="InterPro" id="IPR051297">
    <property type="entry name" value="PalB/RIM13"/>
</dbReference>
<protein>
    <recommendedName>
        <fullName evidence="5">Cysteine protease RIM13</fullName>
    </recommendedName>
</protein>
<dbReference type="EMBL" id="BTGD01000003">
    <property type="protein sequence ID" value="GMM54730.1"/>
    <property type="molecule type" value="Genomic_DNA"/>
</dbReference>
<evidence type="ECO:0000256" key="3">
    <source>
        <dbReference type="ARBA" id="ARBA00022801"/>
    </source>
</evidence>
<keyword evidence="3" id="KW-0378">Hydrolase</keyword>
<keyword evidence="7" id="KW-1185">Reference proteome</keyword>
<dbReference type="AlphaFoldDB" id="A0AAV5RT69"/>
<evidence type="ECO:0000313" key="7">
    <source>
        <dbReference type="Proteomes" id="UP001377567"/>
    </source>
</evidence>
<evidence type="ECO:0000256" key="5">
    <source>
        <dbReference type="ARBA" id="ARBA00042255"/>
    </source>
</evidence>
<dbReference type="PANTHER" id="PTHR46143:SF1">
    <property type="entry name" value="CALPAIN-7"/>
    <property type="match status" value="1"/>
</dbReference>
<dbReference type="SUPFAM" id="SSF54001">
    <property type="entry name" value="Cysteine proteinases"/>
    <property type="match status" value="1"/>
</dbReference>
<gene>
    <name evidence="6" type="ORF">DAKH74_013460</name>
</gene>
<evidence type="ECO:0000256" key="2">
    <source>
        <dbReference type="ARBA" id="ARBA00022670"/>
    </source>
</evidence>
<comment type="similarity">
    <text evidence="1">Belongs to the peptidase C2 family. PalB/RIM13 subfamily.</text>
</comment>
<dbReference type="GO" id="GO:0004197">
    <property type="term" value="F:cysteine-type endopeptidase activity"/>
    <property type="evidence" value="ECO:0007669"/>
    <property type="project" value="TreeGrafter"/>
</dbReference>